<gene>
    <name evidence="2" type="ORF">HAV22_28830</name>
</gene>
<keyword evidence="1" id="KW-0175">Coiled coil</keyword>
<evidence type="ECO:0000313" key="3">
    <source>
        <dbReference type="Proteomes" id="UP000716322"/>
    </source>
</evidence>
<feature type="coiled-coil region" evidence="1">
    <location>
        <begin position="625"/>
        <end position="652"/>
    </location>
</feature>
<dbReference type="Gene3D" id="3.40.1140.10">
    <property type="match status" value="1"/>
</dbReference>
<comment type="caution">
    <text evidence="2">The sequence shown here is derived from an EMBL/GenBank/DDBJ whole genome shotgun (WGS) entry which is preliminary data.</text>
</comment>
<dbReference type="CDD" id="cd00267">
    <property type="entry name" value="ABC_ATPase"/>
    <property type="match status" value="1"/>
</dbReference>
<evidence type="ECO:0000313" key="2">
    <source>
        <dbReference type="EMBL" id="NIA57637.1"/>
    </source>
</evidence>
<protein>
    <submittedName>
        <fullName evidence="2">AAA family ATPase</fullName>
    </submittedName>
</protein>
<dbReference type="Pfam" id="PF13555">
    <property type="entry name" value="AAA_29"/>
    <property type="match status" value="1"/>
</dbReference>
<dbReference type="SUPFAM" id="SSF52540">
    <property type="entry name" value="P-loop containing nucleoside triphosphate hydrolases"/>
    <property type="match status" value="1"/>
</dbReference>
<dbReference type="PANTHER" id="PTHR32182:SF22">
    <property type="entry name" value="ATP-DEPENDENT ENDONUCLEASE, OLD FAMILY-RELATED"/>
    <property type="match status" value="1"/>
</dbReference>
<dbReference type="EMBL" id="JAAQOM010000025">
    <property type="protein sequence ID" value="NIA57637.1"/>
    <property type="molecule type" value="Genomic_DNA"/>
</dbReference>
<dbReference type="PANTHER" id="PTHR32182">
    <property type="entry name" value="DNA REPLICATION AND REPAIR PROTEIN RECF"/>
    <property type="match status" value="1"/>
</dbReference>
<dbReference type="InterPro" id="IPR027417">
    <property type="entry name" value="P-loop_NTPase"/>
</dbReference>
<evidence type="ECO:0000256" key="1">
    <source>
        <dbReference type="SAM" id="Coils"/>
    </source>
</evidence>
<name>A0ABX0PJK8_9BURK</name>
<proteinExistence type="predicted"/>
<sequence>MNMPLPATGEQFRMTRLQVFNWGTFSGLHDIPVSKRGFLIVGRSGAGKSTLLDALSALLVPPRWIDFNAAAREASRAGRDRNLVSYVRGAWTAQTDAASGESAVRYLRAGTTWSALALQYENEVGQQVALVQLFWVRGNANSNRDVKSYFLVLERPFDLRELQDFGSNNFDVRKLKQALPDAFARDEFRPYCERFCRLLGIESDMALRLLHKTQSAKNVGDLNAFLRDFMLDKPETFEVADRLVSEFGELHAAHQAVVTAREQVQVLAPARSRHQHMEALALERNGLQELVAGMHSYRERLRMTLLAEHIIALGIELEGLAGNVQRHQNVLDNRTAALRDLERQRREAGGEQIESFNDQIETLGNQRKERMRKRQQAVEACKALGWDFRGNPQGFAELLGMARREIDDWQNDDLQQEALLALDREATEVRVRRAGVDHELASLRRQPSNIPAPMLELRRQIAESVGVAEAALPFVGELVEVKPEESAWRGAIERVLHGFAMSILVQEDQYAAVSAYVNDTDLRRKLVYYRTVRGDQPARPLQAQSLVLKLNVKEDSCSGWLQNELRQRFDYDCVDSLRAFRAARERALTREGQIKHNRSRHEKDDRTSVDARQYWVLGFDNRAKLALYEEESRQLREREAQLDAQLRAMRGQRQARGARLLQCQTLINLQWQEIEVQPLVERIAAIQRQLDALQKGNADLQRIEEHLRQQEDLVQEARDALNGELVEQRSRQMLCAEQEAQLTALRNDPAIVQPTPHQQSGLAQRYAAWNGTVRLKDVDNADRAVGKALHDEIRAIEAELAQGEKYVEAQFAMFINRWRADADGLDARMAASPDFFRKLARLESDGLPAHEHRFFDLLQNQSHQNLAALSSYLNDARKAILARMELVNDSLRQVPFNSGEHQRTYLHIQPKDRQLPEVQQFKQDIVAALKHAWIDDREFAEARFIDLRRLVNRLASQEADDRRWREAVLDVRQHVEFIGREFDQDGQEVQVHQSGAGLSGGQRQKLATTVLAAALRYQLGGNDTGMPRYAPVVLDEAFDKADNEFTALAMNIFANFGFQMIVATPLKSVMTLEPFIGGACFVDIRERKTSSVLLIEYDDERQRLKLAEPLHAEDALEAAD</sequence>
<reference evidence="2 3" key="1">
    <citation type="submission" date="2020-03" db="EMBL/GenBank/DDBJ databases">
        <title>Genome sequence of strain Massilia sp. TW-1.</title>
        <authorList>
            <person name="Chaudhary D.K."/>
        </authorList>
    </citation>
    <scope>NUCLEOTIDE SEQUENCE [LARGE SCALE GENOMIC DNA]</scope>
    <source>
        <strain evidence="2 3">TW-1</strain>
    </source>
</reference>
<dbReference type="Pfam" id="PF13558">
    <property type="entry name" value="SbcC_Walker_B"/>
    <property type="match status" value="1"/>
</dbReference>
<dbReference type="Proteomes" id="UP000716322">
    <property type="component" value="Unassembled WGS sequence"/>
</dbReference>
<keyword evidence="3" id="KW-1185">Reference proteome</keyword>
<feature type="coiled-coil region" evidence="1">
    <location>
        <begin position="683"/>
        <end position="720"/>
    </location>
</feature>
<accession>A0ABX0PJK8</accession>
<organism evidence="2 3">
    <name type="scientific">Telluria antibiotica</name>
    <dbReference type="NCBI Taxonomy" id="2717319"/>
    <lineage>
        <taxon>Bacteria</taxon>
        <taxon>Pseudomonadati</taxon>
        <taxon>Pseudomonadota</taxon>
        <taxon>Betaproteobacteria</taxon>
        <taxon>Burkholderiales</taxon>
        <taxon>Oxalobacteraceae</taxon>
        <taxon>Telluria group</taxon>
        <taxon>Telluria</taxon>
    </lineage>
</organism>
<dbReference type="RefSeq" id="WP_166864617.1">
    <property type="nucleotide sequence ID" value="NZ_JAAQOM010000025.1"/>
</dbReference>